<comment type="caution">
    <text evidence="2">The sequence shown here is derived from an EMBL/GenBank/DDBJ whole genome shotgun (WGS) entry which is preliminary data.</text>
</comment>
<dbReference type="RefSeq" id="WP_149390980.1">
    <property type="nucleotide sequence ID" value="NZ_SMRS01000005.1"/>
</dbReference>
<proteinExistence type="predicted"/>
<name>A0A5A9W1X7_9GAMM</name>
<protein>
    <recommendedName>
        <fullName evidence="1">G domain-containing protein</fullName>
    </recommendedName>
</protein>
<feature type="domain" description="G" evidence="1">
    <location>
        <begin position="35"/>
        <end position="126"/>
    </location>
</feature>
<dbReference type="AlphaFoldDB" id="A0A5A9W1X7"/>
<organism evidence="2 3">
    <name type="scientific">Nitrincola tapanii</name>
    <dbReference type="NCBI Taxonomy" id="1708751"/>
    <lineage>
        <taxon>Bacteria</taxon>
        <taxon>Pseudomonadati</taxon>
        <taxon>Pseudomonadota</taxon>
        <taxon>Gammaproteobacteria</taxon>
        <taxon>Oceanospirillales</taxon>
        <taxon>Oceanospirillaceae</taxon>
        <taxon>Nitrincola</taxon>
    </lineage>
</organism>
<dbReference type="SUPFAM" id="SSF52540">
    <property type="entry name" value="P-loop containing nucleoside triphosphate hydrolases"/>
    <property type="match status" value="1"/>
</dbReference>
<evidence type="ECO:0000313" key="2">
    <source>
        <dbReference type="EMBL" id="KAA0874800.1"/>
    </source>
</evidence>
<sequence>MKTVQQFLIHHQPELYRALQQLDDLPVGNDALTLTVVGLVKAGKSTLLNVLTDNLEQEFFKTARSRETRELKTLRVGQIDYTDTPGLDAEDTDDQVAFDGIVTSDLLLLCHSMGQGELDQPTLDYLSRISQHSQRPLADRLVCVLTKAEQPDEAQHEFEALIASQLVELCGGEPDIFRVSANTYLSGVRQAQPLLIQYSGIPALQDYLQQRVEVMLVDKEQHRAEQRETLANTLADRLQEMIAQEEQAFADQHQALSHRVDQLGQTLSQVRTALQRR</sequence>
<gene>
    <name evidence="2" type="ORF">E1H14_08280</name>
</gene>
<keyword evidence="3" id="KW-1185">Reference proteome</keyword>
<reference evidence="2 3" key="1">
    <citation type="submission" date="2019-03" db="EMBL/GenBank/DDBJ databases">
        <title>Nitrincola sp. nov. isolated from an Indian soda lake.</title>
        <authorList>
            <person name="Joshi A."/>
            <person name="Thite S.V."/>
            <person name="Joseph N."/>
            <person name="Dhotre D."/>
            <person name="Moorthy M."/>
            <person name="Shouche Y.S."/>
        </authorList>
    </citation>
    <scope>NUCLEOTIDE SEQUENCE [LARGE SCALE GENOMIC DNA]</scope>
    <source>
        <strain evidence="2 3">MEB193</strain>
    </source>
</reference>
<accession>A0A5A9W1X7</accession>
<dbReference type="GO" id="GO:0005525">
    <property type="term" value="F:GTP binding"/>
    <property type="evidence" value="ECO:0007669"/>
    <property type="project" value="InterPro"/>
</dbReference>
<evidence type="ECO:0000259" key="1">
    <source>
        <dbReference type="Pfam" id="PF01926"/>
    </source>
</evidence>
<evidence type="ECO:0000313" key="3">
    <source>
        <dbReference type="Proteomes" id="UP000325302"/>
    </source>
</evidence>
<dbReference type="InterPro" id="IPR006073">
    <property type="entry name" value="GTP-bd"/>
</dbReference>
<dbReference type="OrthoDB" id="9180582at2"/>
<dbReference type="Proteomes" id="UP000325302">
    <property type="component" value="Unassembled WGS sequence"/>
</dbReference>
<dbReference type="InterPro" id="IPR027417">
    <property type="entry name" value="P-loop_NTPase"/>
</dbReference>
<dbReference type="Gene3D" id="3.40.50.300">
    <property type="entry name" value="P-loop containing nucleotide triphosphate hydrolases"/>
    <property type="match status" value="1"/>
</dbReference>
<dbReference type="EMBL" id="SMRS01000005">
    <property type="protein sequence ID" value="KAA0874800.1"/>
    <property type="molecule type" value="Genomic_DNA"/>
</dbReference>
<dbReference type="Pfam" id="PF01926">
    <property type="entry name" value="MMR_HSR1"/>
    <property type="match status" value="1"/>
</dbReference>